<evidence type="ECO:0000259" key="14">
    <source>
        <dbReference type="Pfam" id="PF05658"/>
    </source>
</evidence>
<dbReference type="Pfam" id="PF13018">
    <property type="entry name" value="ESPR"/>
    <property type="match status" value="1"/>
</dbReference>
<evidence type="ECO:0000256" key="3">
    <source>
        <dbReference type="ARBA" id="ARBA00005848"/>
    </source>
</evidence>
<dbReference type="SMART" id="SM00710">
    <property type="entry name" value="PbH1"/>
    <property type="match status" value="8"/>
</dbReference>
<dbReference type="InterPro" id="IPR050149">
    <property type="entry name" value="Collagen_superfamily"/>
</dbReference>
<dbReference type="SUPFAM" id="SSF101967">
    <property type="entry name" value="Adhesin YadA, collagen-binding domain"/>
    <property type="match status" value="6"/>
</dbReference>
<dbReference type="Pfam" id="PF05658">
    <property type="entry name" value="YadA_head"/>
    <property type="match status" value="5"/>
</dbReference>
<dbReference type="Gene3D" id="6.20.50.100">
    <property type="match status" value="1"/>
</dbReference>
<feature type="domain" description="Trimeric autotransporter adhesin YadA-like head" evidence="14">
    <location>
        <begin position="338"/>
        <end position="363"/>
    </location>
</feature>
<evidence type="ECO:0000259" key="13">
    <source>
        <dbReference type="Pfam" id="PF03895"/>
    </source>
</evidence>
<dbReference type="CDD" id="cd12820">
    <property type="entry name" value="LbR_YadA-like"/>
    <property type="match status" value="2"/>
</dbReference>
<gene>
    <name evidence="17" type="ORF">LKD20_02645</name>
</gene>
<feature type="region of interest" description="Disordered" evidence="12">
    <location>
        <begin position="232"/>
        <end position="252"/>
    </location>
</feature>
<feature type="coiled-coil region" evidence="11">
    <location>
        <begin position="3453"/>
        <end position="3494"/>
    </location>
</feature>
<dbReference type="InterPro" id="IPR045584">
    <property type="entry name" value="Pilin-like"/>
</dbReference>
<protein>
    <submittedName>
        <fullName evidence="17">YadA-like family protein</fullName>
    </submittedName>
</protein>
<accession>A0ABS8F0S0</accession>
<evidence type="ECO:0000313" key="17">
    <source>
        <dbReference type="EMBL" id="MCC2156043.1"/>
    </source>
</evidence>
<evidence type="ECO:0000259" key="15">
    <source>
        <dbReference type="Pfam" id="PF05662"/>
    </source>
</evidence>
<evidence type="ECO:0000313" key="18">
    <source>
        <dbReference type="Proteomes" id="UP001198241"/>
    </source>
</evidence>
<feature type="domain" description="Trimeric autotransporter adhesin YadA-like head" evidence="14">
    <location>
        <begin position="310"/>
        <end position="336"/>
    </location>
</feature>
<keyword evidence="10" id="KW-0998">Cell outer membrane</keyword>
<evidence type="ECO:0000256" key="5">
    <source>
        <dbReference type="ARBA" id="ARBA00022452"/>
    </source>
</evidence>
<dbReference type="InterPro" id="IPR008640">
    <property type="entry name" value="Adhesin_Head_dom"/>
</dbReference>
<dbReference type="Proteomes" id="UP001198241">
    <property type="component" value="Unassembled WGS sequence"/>
</dbReference>
<feature type="domain" description="Trimeric autotransporter adhesin YadA-like stalk" evidence="15">
    <location>
        <begin position="1448"/>
        <end position="1484"/>
    </location>
</feature>
<feature type="compositionally biased region" description="Basic and acidic residues" evidence="12">
    <location>
        <begin position="239"/>
        <end position="250"/>
    </location>
</feature>
<dbReference type="Pfam" id="PF05662">
    <property type="entry name" value="YadA_stalk"/>
    <property type="match status" value="7"/>
</dbReference>
<evidence type="ECO:0000256" key="2">
    <source>
        <dbReference type="ARBA" id="ARBA00004442"/>
    </source>
</evidence>
<comment type="subcellular location">
    <subcellularLocation>
        <location evidence="2">Cell outer membrane</location>
    </subcellularLocation>
    <subcellularLocation>
        <location evidence="1">Cell surface</location>
    </subcellularLocation>
</comment>
<evidence type="ECO:0000256" key="4">
    <source>
        <dbReference type="ARBA" id="ARBA00022448"/>
    </source>
</evidence>
<evidence type="ECO:0000256" key="6">
    <source>
        <dbReference type="ARBA" id="ARBA00022692"/>
    </source>
</evidence>
<keyword evidence="6" id="KW-0812">Transmembrane</keyword>
<dbReference type="InterPro" id="IPR024973">
    <property type="entry name" value="ESPR"/>
</dbReference>
<dbReference type="Gene3D" id="2.20.70.140">
    <property type="match status" value="5"/>
</dbReference>
<dbReference type="InterPro" id="IPR005594">
    <property type="entry name" value="YadA_C"/>
</dbReference>
<dbReference type="Gene3D" id="3.30.1300.30">
    <property type="entry name" value="GSPII I/J protein-like"/>
    <property type="match status" value="1"/>
</dbReference>
<feature type="domain" description="Trimeric autotransporter adhesin YadA-like stalk" evidence="15">
    <location>
        <begin position="802"/>
        <end position="825"/>
    </location>
</feature>
<comment type="similarity">
    <text evidence="3">Belongs to the autotransporter-2 (AT-2) (TC 1.B.40) family.</text>
</comment>
<evidence type="ECO:0000256" key="7">
    <source>
        <dbReference type="ARBA" id="ARBA00022729"/>
    </source>
</evidence>
<keyword evidence="4" id="KW-0813">Transport</keyword>
<feature type="domain" description="ESPR" evidence="16">
    <location>
        <begin position="1"/>
        <end position="44"/>
    </location>
</feature>
<evidence type="ECO:0000256" key="11">
    <source>
        <dbReference type="SAM" id="Coils"/>
    </source>
</evidence>
<dbReference type="Pfam" id="PF03895">
    <property type="entry name" value="YadA_anchor"/>
    <property type="match status" value="1"/>
</dbReference>
<evidence type="ECO:0000256" key="9">
    <source>
        <dbReference type="ARBA" id="ARBA00023136"/>
    </source>
</evidence>
<keyword evidence="5" id="KW-1134">Transmembrane beta strand</keyword>
<dbReference type="Gene3D" id="2.150.10.10">
    <property type="entry name" value="Serralysin-like metalloprotease, C-terminal"/>
    <property type="match status" value="4"/>
</dbReference>
<dbReference type="InterPro" id="IPR011049">
    <property type="entry name" value="Serralysin-like_metalloprot_C"/>
</dbReference>
<dbReference type="RefSeq" id="WP_227720816.1">
    <property type="nucleotide sequence ID" value="NZ_JAJEQD010000004.1"/>
</dbReference>
<feature type="domain" description="Trimeric autotransporter adhesin YadA-like head" evidence="14">
    <location>
        <begin position="143"/>
        <end position="163"/>
    </location>
</feature>
<keyword evidence="8" id="KW-0653">Protein transport</keyword>
<proteinExistence type="inferred from homology"/>
<dbReference type="InterPro" id="IPR006626">
    <property type="entry name" value="PbH1"/>
</dbReference>
<dbReference type="PANTHER" id="PTHR24023">
    <property type="entry name" value="COLLAGEN ALPHA"/>
    <property type="match status" value="1"/>
</dbReference>
<evidence type="ECO:0000259" key="16">
    <source>
        <dbReference type="Pfam" id="PF13018"/>
    </source>
</evidence>
<organism evidence="17 18">
    <name type="scientific">Veillonella fallax</name>
    <dbReference type="NCBI Taxonomy" id="2881272"/>
    <lineage>
        <taxon>Bacteria</taxon>
        <taxon>Bacillati</taxon>
        <taxon>Bacillota</taxon>
        <taxon>Negativicutes</taxon>
        <taxon>Veillonellales</taxon>
        <taxon>Veillonellaceae</taxon>
        <taxon>Veillonella</taxon>
    </lineage>
</organism>
<reference evidence="17 18" key="1">
    <citation type="submission" date="2021-10" db="EMBL/GenBank/DDBJ databases">
        <title>Anaerobic single-cell dispensing facilitates the cultivation of human gut bacteria.</title>
        <authorList>
            <person name="Afrizal A."/>
        </authorList>
    </citation>
    <scope>NUCLEOTIDE SEQUENCE [LARGE SCALE GENOMIC DNA]</scope>
    <source>
        <strain evidence="17 18">CLA-AA-H247</strain>
    </source>
</reference>
<dbReference type="Gene3D" id="6.10.250.2120">
    <property type="match status" value="1"/>
</dbReference>
<feature type="domain" description="Trimeric autotransporter adhesin YadA-like stalk" evidence="15">
    <location>
        <begin position="1845"/>
        <end position="1881"/>
    </location>
</feature>
<dbReference type="InterPro" id="IPR037174">
    <property type="entry name" value="Trimeric_adhesin"/>
</dbReference>
<feature type="domain" description="Trimeric autotransporter adhesin YadA-like head" evidence="14">
    <location>
        <begin position="276"/>
        <end position="300"/>
    </location>
</feature>
<feature type="domain" description="Trimeric autotransporter adhesin YadA-like stalk" evidence="15">
    <location>
        <begin position="425"/>
        <end position="458"/>
    </location>
</feature>
<evidence type="ECO:0000256" key="12">
    <source>
        <dbReference type="SAM" id="MobiDB-lite"/>
    </source>
</evidence>
<dbReference type="Gene3D" id="1.20.5.340">
    <property type="match status" value="1"/>
</dbReference>
<feature type="domain" description="Trimeric autotransporter adhesin YadA-like C-terminal membrane anchor" evidence="13">
    <location>
        <begin position="3358"/>
        <end position="3416"/>
    </location>
</feature>
<dbReference type="SUPFAM" id="SSF54523">
    <property type="entry name" value="Pili subunits"/>
    <property type="match status" value="1"/>
</dbReference>
<dbReference type="PANTHER" id="PTHR24023:SF1082">
    <property type="entry name" value="COLLAGEN TRIPLE HELIX REPEAT"/>
    <property type="match status" value="1"/>
</dbReference>
<feature type="domain" description="Trimeric autotransporter adhesin YadA-like stalk" evidence="15">
    <location>
        <begin position="2462"/>
        <end position="2492"/>
    </location>
</feature>
<dbReference type="Gene3D" id="6.10.250.2040">
    <property type="match status" value="2"/>
</dbReference>
<dbReference type="EMBL" id="JAJEQD010000004">
    <property type="protein sequence ID" value="MCC2156043.1"/>
    <property type="molecule type" value="Genomic_DNA"/>
</dbReference>
<evidence type="ECO:0000256" key="10">
    <source>
        <dbReference type="ARBA" id="ARBA00023237"/>
    </source>
</evidence>
<evidence type="ECO:0000256" key="8">
    <source>
        <dbReference type="ARBA" id="ARBA00022927"/>
    </source>
</evidence>
<dbReference type="InterPro" id="IPR008635">
    <property type="entry name" value="Coiled_stalk_dom"/>
</dbReference>
<keyword evidence="9" id="KW-0472">Membrane</keyword>
<dbReference type="PROSITE" id="PS00639">
    <property type="entry name" value="THIOL_PROTEASE_HIS"/>
    <property type="match status" value="2"/>
</dbReference>
<name>A0ABS8F0S0_9FIRM</name>
<evidence type="ECO:0000256" key="1">
    <source>
        <dbReference type="ARBA" id="ARBA00004241"/>
    </source>
</evidence>
<comment type="caution">
    <text evidence="17">The sequence shown here is derived from an EMBL/GenBank/DDBJ whole genome shotgun (WGS) entry which is preliminary data.</text>
</comment>
<feature type="domain" description="Trimeric autotransporter adhesin YadA-like stalk" evidence="15">
    <location>
        <begin position="2982"/>
        <end position="3021"/>
    </location>
</feature>
<sequence>MNKVFKVVYSKSKGCYVVVPETAKNNNGKKKVLASVLAGLALVGAGAHLGTPVEAYRSPDGSVNTQNSRIDIAANAKPNNSVGVNSIVVGYQNTTDNEDGTTALGANNQALGNSGLAVGNENYANGGAATAIGAGNEARAAATVALGNKNNANATSAVAIGNYNNQNYTKGSTTTTPKQAGNYSTAVGSYNAALGDNSVSVGAMNTSHVADTVTIGQYNEAKTMGGISIGKNNLTDSANGDRNDTRRNHENSQIAIGRDNEATNLDAIAIGRETKASGSGATVIGARAEASGNNAIAIGQSGEGSPKVIASGVNAIAIGMQSQATGESAIAEGPGSRAAGKYGVALGRTTKANAEAATALGNAAEANIANGVALGSSSITTTDKGVVGYNPSDPHERKYTRLTGNVQTATTAAVSIGNGSTLTRQLTGLAAGTADTDAVNVAQLKNVGVALTGNTGSSDFLADGGKLNVRGEGRVSAAVADENTKDSRLTLTFDDKGMVKAGKNVTVDEKTVDGRTTYTINAADAAAKYDFLTNAKANGGKLDGTATATKVESGQTVTYAAGKNLTVKQDINQSAGEQTYTYSLDKDLKEITSITNNGGTTMNFGPNNISITGGNLDLGGNNITNLKSGGDTINNAANIGDVIRISKANDLHIAPTAGTNNNVAEYTVDANKKVTLTYQDGNGNTVTGPKAVIDLSGLKTGDMSSFNVKSSATEGKVAQGSAGVQEIRDGKTVEMQAGKNMTIKQTNNNGNAAVEFSLNKNVDLTPDGSLKIGDTNITDNGLTINNGPSITKTGINAGDLNITNVKAGVNDNDAVNVSQLKKVRADERHIKPGEYAVDNNGKVTMTYLDGNNKDVPNETAVITGIAKQDLSNINNGGKTVIKNLAKEAIDMENGKNTTASHRDVNGVKTFKVDVEGDLTDITSITNKDGDGKVVFGGNQTVNVAGDHNINLNAKVGDITGLTNVTLDAPDFAKKGRAATEEQLSIVNNGFNNTVGLTGNTGATELQKLNKQGGLSFGVVGANNGEYIKTTASGSNVVADLSDNAKNKLNSTVVVEGKNAAKVTSNVIQNADGSTKTVYTVDVNNVKPTAASTEKVQAKADVAGSSDKNIAKVSPKAGDQFGEAGATYEVNVSRNDVKDAAREAVTVNNANNSNNPITVTPVQDETNHNTTYQVTFDGDKAAKQIPLTYKANGTNEQKVTLDKGLNFTNGRNTTASVDAEGVVKYDVNKDLVDIHSISNTTNGPKMEFGPNSINVTGGPINMGDLNITNLKSGGDVNNNAANIGDVKRISKANDLHIAPTSSDRQGETTTSYAYDAASKSVTLKYNDGNGANQAGTVAKIDLSGLADQIKDGYSFSTDAKGNVVGNHAVTAVGNGKTVSYAAGDNLTVKQDIDAATGEHTYTYALSNNIDLTPNGSLKIGDTILNNGGLTITGGPSVTKTGINAGNLNITNVKAGVNDTDAVNVKQLKDARTVVTSNDNSVTVNKTENGNQVTYDLHVAPGAAQSVWNVKSTGNTTADSATTAKTITDGKTVEMAAGKNLTVKQSNTEDGAKVEFGLAGDLTNIKTIKNEGPATFTIGGNEFKFDGGNVNMGDNNITNLKSGGDVINNAANIGDVNRISKANDIHIKDKTYTVNADKTVTLEYVDGNDNAVSKTAKIDLSNLPTGDKAAVESVVKKSAAAGDTNIADITVADGKQTGDANAKYEVNVSRNAVKDAAREAVTVNNANNSNNPITVTPVQDEANHNTTYQVTFDGDKAAKQIPLTYKANGSNDQKVTLDKGLNFTNGSNTTASVAADGVVKYDLNNNVNLTPSGSLTIGDTVVNNGGLTISGGPSITKTGINAGDLNITNVKAGVNDTDAVNVKQLKDSRTVVTSNDNSVTINKTENGNQVTYDLHVAPGAAQSTWNVKSSGNTTADSETAAKTISDGKTVEMVAGKNLTVKQTSNNDGAKVEYALSDDIKVGNDGKDGKDGVDGKIGVNGKDGSAVVINGKDGSIGLNGKDGKDGLTIKGANGQDGVDGKNGTNGITRIVYEDKNNNTHEVATTDDGLKFTGNNTDVVNKNKLNSLVKVQGEGVDKTTSASFKSASGNINVKADGTDTLEVQLNKDLKNITSIKNDGPATFTIGGNEFKFDGGNVNMGDNNITNLKSGGDVIDNAANIGDVTRISKANDLHIAPTQSNRAGETTTSYSYDAADKSVTLKYNDGNGANQAGTIAKIDLSGLADQIKDGYSFSTDAKGNVVGNHAVTAVGNGKTVSYAAGDNLTITQNIDNATGEQTYTYALSNDIKVGKDGKDGVDGKIGVNGKDGSAVVINGKDGSIGLNGKDGKDGLTMKAKDGQPGVNGKDGITRIVYEDNSKNTHEVATLDDGMKYAGDDAQGADKSKVIAKKLNETMDVVGGADKSKLTDNNIGVNNVDGKLKVQLSKEVNLTPSGSLTIGDTKITDGGLVINNGPSITKGGINAGNLNITNVKAGVNDTDAVNVKQLKSAKTEVEAGDNVTVTSREGDNGQTIYKVSATGVNLGDAELNYTANGGAKQKVKLSEGLNFVDGNYTKASVDANGVVKYDVTLGKVKDGEDGKPGVDGDNGIATVKTVVDTINNSGWKGDVTGNTVGDHSATIVKPGTTVNFGAGKNLTVEQIVDKVTGNHTYNYALSDDIKVGNDGKDGKPGVDGKIGVNGKDGSAVVINGKDGSIGLNGKDGKDGLTIKGANGQDGVDGKNGTDGMTRIVYEDSNNNKHEVATTDDGLKFTGNNESVVNKNKLNSTVKIKGEGVTEEQEKTFESAAGNIAVTADGNDTLNIRLNKNIKGIDSIQTKEIHLGTPDNYTTIKKDGDRIKYGDKTFANTDDIWTIQANGTDVPANGGKVNVKGADGITVSKSANGEMTISGAGLGTMSSFNVKSSGNTTADSETAAKKITDGKTVEFSGGKNLTVKQTSDENGAKVEYALSNNVNLTNEGSLTVGDTKITDGGLVINNGPSVTKDGINAGNKQITNVQDGVNDTDAVNVRQLKEAKTNLTDGQNTKVTGDGSKNNPYKVNVEGDLNKITSITNKEGDGKLEFKGDQVVNVAGDNTIKLDGKTGDITGLTNKTLDSADFATKGRAATEEQLKLVQQEAAKKSTEKVQAKADANNIAKVAPKAGDTFGAAGATYEVSVDKNDVKDAAREAVTVTGDNKAITVDVQPNATNHTTNYQVNFNGKEAAKQIPLTYKENGGNARTVMLSEGLDFSNGVNTTAHTDANGKVSFDVKGDLTNITSISNNSNGPKVSFGGDTVNITGGNLNMGGNKITNVQKGTNDTDAVNVKQLKDSRTTLTSDDHSVVLKKTESADGGLNYDLSVKGAVDPRVDQLNEEIGRVGAQGAALSALKPMQYDPLEPTQIMAGYGNYRGNSAIAVGVAHYKNESTMFHGGLSWAGGSSHMMANAGVTWKVGNRDAEAAVADRYRKGPISSAYAVQTEMAAMKAQNAGLKGEVSDLKYENEQIKAQNAGLQSEVEVLKAQMAAMMAKMGM</sequence>
<dbReference type="InterPro" id="IPR025660">
    <property type="entry name" value="Pept_his_AS"/>
</dbReference>
<feature type="domain" description="Trimeric autotransporter adhesin YadA-like head" evidence="14">
    <location>
        <begin position="83"/>
        <end position="107"/>
    </location>
</feature>
<dbReference type="Gene3D" id="3.90.1780.10">
    <property type="entry name" value="Trimeric adhesin"/>
    <property type="match status" value="3"/>
</dbReference>
<feature type="domain" description="Trimeric autotransporter adhesin YadA-like stalk" evidence="15">
    <location>
        <begin position="3276"/>
        <end position="3304"/>
    </location>
</feature>
<keyword evidence="11" id="KW-0175">Coiled coil</keyword>
<keyword evidence="7" id="KW-0732">Signal</keyword>
<keyword evidence="18" id="KW-1185">Reference proteome</keyword>